<sequence length="134" mass="14423">MAASIISYADIAQLIGESLALHLSKERGGRALYIPSPRRLGPQTPVVILVGIAAAESLAQRYGGTHIDVPLGPGKRARVWELREVHKWTIARIAAEMRCTERTVYATLAGPRPRSMGAAAPVEEPPLLAYMAKG</sequence>
<dbReference type="STRING" id="1244869.H261_11884"/>
<comment type="caution">
    <text evidence="1">The sequence shown here is derived from an EMBL/GenBank/DDBJ whole genome shotgun (WGS) entry which is preliminary data.</text>
</comment>
<accession>M3AAE1</accession>
<dbReference type="PATRIC" id="fig|1244869.3.peg.2394"/>
<dbReference type="Proteomes" id="UP000011744">
    <property type="component" value="Unassembled WGS sequence"/>
</dbReference>
<gene>
    <name evidence="1" type="ORF">H261_11884</name>
</gene>
<dbReference type="AlphaFoldDB" id="M3AAE1"/>
<dbReference type="EMBL" id="AONQ01000028">
    <property type="protein sequence ID" value="EME69733.1"/>
    <property type="molecule type" value="Genomic_DNA"/>
</dbReference>
<keyword evidence="2" id="KW-1185">Reference proteome</keyword>
<evidence type="ECO:0000313" key="1">
    <source>
        <dbReference type="EMBL" id="EME69733.1"/>
    </source>
</evidence>
<evidence type="ECO:0000313" key="2">
    <source>
        <dbReference type="Proteomes" id="UP000011744"/>
    </source>
</evidence>
<proteinExistence type="predicted"/>
<name>M3AAE1_9PROT</name>
<protein>
    <recommendedName>
        <fullName evidence="3">Mor transcription activator domain-containing protein</fullName>
    </recommendedName>
</protein>
<organism evidence="1 2">
    <name type="scientific">Paramagnetospirillum caucaseum</name>
    <dbReference type="NCBI Taxonomy" id="1244869"/>
    <lineage>
        <taxon>Bacteria</taxon>
        <taxon>Pseudomonadati</taxon>
        <taxon>Pseudomonadota</taxon>
        <taxon>Alphaproteobacteria</taxon>
        <taxon>Rhodospirillales</taxon>
        <taxon>Magnetospirillaceae</taxon>
        <taxon>Paramagnetospirillum</taxon>
    </lineage>
</organism>
<reference evidence="1 2" key="1">
    <citation type="journal article" date="2014" name="Genome Announc.">
        <title>Draft Genome Sequence of Magnetospirillum sp. Strain SO-1, a Freshwater Magnetotactic Bacterium Isolated from the Ol'khovka River, Russia.</title>
        <authorList>
            <person name="Grouzdev D.S."/>
            <person name="Dziuba M.V."/>
            <person name="Sukhacheva M.S."/>
            <person name="Mardanov A.V."/>
            <person name="Beletskiy A.V."/>
            <person name="Kuznetsov B.B."/>
            <person name="Skryabin K.G."/>
        </authorList>
    </citation>
    <scope>NUCLEOTIDE SEQUENCE [LARGE SCALE GENOMIC DNA]</scope>
    <source>
        <strain evidence="1 2">SO-1</strain>
    </source>
</reference>
<dbReference type="OrthoDB" id="7356076at2"/>
<dbReference type="RefSeq" id="WP_008617721.1">
    <property type="nucleotide sequence ID" value="NZ_AONQ01000028.1"/>
</dbReference>
<evidence type="ECO:0008006" key="3">
    <source>
        <dbReference type="Google" id="ProtNLM"/>
    </source>
</evidence>